<gene>
    <name evidence="1" type="ORF">IEE83_20310</name>
</gene>
<protein>
    <submittedName>
        <fullName evidence="1">Uncharacterized protein</fullName>
    </submittedName>
</protein>
<reference evidence="2" key="1">
    <citation type="submission" date="2023-07" db="EMBL/GenBank/DDBJ databases">
        <title>Dyadobacter sp. nov 'subterranea' isolated from contaminted grondwater.</title>
        <authorList>
            <person name="Szabo I."/>
            <person name="Al-Omari J."/>
            <person name="Szerdahelyi S.G."/>
            <person name="Rado J."/>
        </authorList>
    </citation>
    <scope>NUCLEOTIDE SEQUENCE [LARGE SCALE GENOMIC DNA]</scope>
    <source>
        <strain evidence="2">UP-52</strain>
    </source>
</reference>
<evidence type="ECO:0000313" key="1">
    <source>
        <dbReference type="EMBL" id="MBE9464237.1"/>
    </source>
</evidence>
<dbReference type="Proteomes" id="UP000634134">
    <property type="component" value="Unassembled WGS sequence"/>
</dbReference>
<name>A0ABR9WFN3_9BACT</name>
<dbReference type="RefSeq" id="WP_194122310.1">
    <property type="nucleotide sequence ID" value="NZ_JACYGY010000001.1"/>
</dbReference>
<proteinExistence type="predicted"/>
<accession>A0ABR9WFN3</accession>
<sequence>MKPGDKLLKEINKKYTPSTTIPLKFGRYDMVVKTNDEGYAILLFIGKADEDGIIKGNRFTRVLIKDSNGNTIKDHWDHKGKI</sequence>
<comment type="caution">
    <text evidence="1">The sequence shown here is derived from an EMBL/GenBank/DDBJ whole genome shotgun (WGS) entry which is preliminary data.</text>
</comment>
<evidence type="ECO:0000313" key="2">
    <source>
        <dbReference type="Proteomes" id="UP000634134"/>
    </source>
</evidence>
<organism evidence="1 2">
    <name type="scientific">Dyadobacter subterraneus</name>
    <dbReference type="NCBI Taxonomy" id="2773304"/>
    <lineage>
        <taxon>Bacteria</taxon>
        <taxon>Pseudomonadati</taxon>
        <taxon>Bacteroidota</taxon>
        <taxon>Cytophagia</taxon>
        <taxon>Cytophagales</taxon>
        <taxon>Spirosomataceae</taxon>
        <taxon>Dyadobacter</taxon>
    </lineage>
</organism>
<dbReference type="EMBL" id="JACYGY010000001">
    <property type="protein sequence ID" value="MBE9464237.1"/>
    <property type="molecule type" value="Genomic_DNA"/>
</dbReference>
<keyword evidence="2" id="KW-1185">Reference proteome</keyword>